<dbReference type="InterPro" id="IPR050624">
    <property type="entry name" value="HTH-type_Tx_Regulator"/>
</dbReference>
<proteinExistence type="predicted"/>
<gene>
    <name evidence="4" type="ORF">KSF_078800</name>
</gene>
<evidence type="ECO:0000256" key="1">
    <source>
        <dbReference type="ARBA" id="ARBA00023125"/>
    </source>
</evidence>
<feature type="DNA-binding region" description="H-T-H motif" evidence="2">
    <location>
        <begin position="34"/>
        <end position="53"/>
    </location>
</feature>
<dbReference type="PANTHER" id="PTHR43479">
    <property type="entry name" value="ACREF/ENVCD OPERON REPRESSOR-RELATED"/>
    <property type="match status" value="1"/>
</dbReference>
<dbReference type="Proteomes" id="UP000597444">
    <property type="component" value="Unassembled WGS sequence"/>
</dbReference>
<dbReference type="InterPro" id="IPR001647">
    <property type="entry name" value="HTH_TetR"/>
</dbReference>
<organism evidence="4 5">
    <name type="scientific">Reticulibacter mediterranei</name>
    <dbReference type="NCBI Taxonomy" id="2778369"/>
    <lineage>
        <taxon>Bacteria</taxon>
        <taxon>Bacillati</taxon>
        <taxon>Chloroflexota</taxon>
        <taxon>Ktedonobacteria</taxon>
        <taxon>Ktedonobacterales</taxon>
        <taxon>Reticulibacteraceae</taxon>
        <taxon>Reticulibacter</taxon>
    </lineage>
</organism>
<evidence type="ECO:0000313" key="5">
    <source>
        <dbReference type="Proteomes" id="UP000597444"/>
    </source>
</evidence>
<evidence type="ECO:0000313" key="4">
    <source>
        <dbReference type="EMBL" id="GHO97832.1"/>
    </source>
</evidence>
<dbReference type="InterPro" id="IPR009057">
    <property type="entry name" value="Homeodomain-like_sf"/>
</dbReference>
<dbReference type="PROSITE" id="PS50977">
    <property type="entry name" value="HTH_TETR_2"/>
    <property type="match status" value="1"/>
</dbReference>
<dbReference type="Pfam" id="PF00440">
    <property type="entry name" value="TetR_N"/>
    <property type="match status" value="1"/>
</dbReference>
<dbReference type="GO" id="GO:0003677">
    <property type="term" value="F:DNA binding"/>
    <property type="evidence" value="ECO:0007669"/>
    <property type="project" value="UniProtKB-UniRule"/>
</dbReference>
<keyword evidence="1 2" id="KW-0238">DNA-binding</keyword>
<dbReference type="SUPFAM" id="SSF46689">
    <property type="entry name" value="Homeodomain-like"/>
    <property type="match status" value="1"/>
</dbReference>
<dbReference type="InterPro" id="IPR039532">
    <property type="entry name" value="TetR_C_Firmicutes"/>
</dbReference>
<feature type="domain" description="HTH tetR-type" evidence="3">
    <location>
        <begin position="11"/>
        <end position="71"/>
    </location>
</feature>
<protein>
    <submittedName>
        <fullName evidence="4">TetR family transcriptional regulator</fullName>
    </submittedName>
</protein>
<evidence type="ECO:0000256" key="2">
    <source>
        <dbReference type="PROSITE-ProRule" id="PRU00335"/>
    </source>
</evidence>
<dbReference type="AlphaFoldDB" id="A0A8J3N833"/>
<sequence>MTHGQTDLRIRRTHKLLQEAMIALIAERGFDAITVGDIADRAMVNRATFYRHYEDKYDLVAKIFEEMVNELINNMKPQQKKFHVQDPENPADIWVQLFTHFAEHADLYRALLGKNGSSWFADRVRDYAVTVILERKLYHDRLFGSDKLENAGMPPELPVVLLAHTLLGAITWWLESEKSYTPKQMASWFLSYGLYGYAHACGIDIPRSDGQCNREEMIGD</sequence>
<dbReference type="Gene3D" id="1.10.357.10">
    <property type="entry name" value="Tetracycline Repressor, domain 2"/>
    <property type="match status" value="1"/>
</dbReference>
<dbReference type="RefSeq" id="WP_220208611.1">
    <property type="nucleotide sequence ID" value="NZ_BNJK01000002.1"/>
</dbReference>
<keyword evidence="5" id="KW-1185">Reference proteome</keyword>
<dbReference type="Pfam" id="PF14278">
    <property type="entry name" value="TetR_C_8"/>
    <property type="match status" value="1"/>
</dbReference>
<dbReference type="PANTHER" id="PTHR43479:SF7">
    <property type="entry name" value="TETR-FAMILY TRANSCRIPTIONAL REGULATOR"/>
    <property type="match status" value="1"/>
</dbReference>
<name>A0A8J3N833_9CHLR</name>
<dbReference type="EMBL" id="BNJK01000002">
    <property type="protein sequence ID" value="GHO97832.1"/>
    <property type="molecule type" value="Genomic_DNA"/>
</dbReference>
<evidence type="ECO:0000259" key="3">
    <source>
        <dbReference type="PROSITE" id="PS50977"/>
    </source>
</evidence>
<comment type="caution">
    <text evidence="4">The sequence shown here is derived from an EMBL/GenBank/DDBJ whole genome shotgun (WGS) entry which is preliminary data.</text>
</comment>
<accession>A0A8J3N833</accession>
<dbReference type="PRINTS" id="PR00455">
    <property type="entry name" value="HTHTETR"/>
</dbReference>
<reference evidence="4" key="1">
    <citation type="submission" date="2020-10" db="EMBL/GenBank/DDBJ databases">
        <title>Taxonomic study of unclassified bacteria belonging to the class Ktedonobacteria.</title>
        <authorList>
            <person name="Yabe S."/>
            <person name="Wang C.M."/>
            <person name="Zheng Y."/>
            <person name="Sakai Y."/>
            <person name="Cavaletti L."/>
            <person name="Monciardini P."/>
            <person name="Donadio S."/>
        </authorList>
    </citation>
    <scope>NUCLEOTIDE SEQUENCE</scope>
    <source>
        <strain evidence="4">ID150040</strain>
    </source>
</reference>